<proteinExistence type="predicted"/>
<sequence>MTTIPDSSDFTAPWIPTLSSCWMSLTSDSRNPISGWSSD</sequence>
<evidence type="ECO:0000313" key="1">
    <source>
        <dbReference type="EMBL" id="JAD36469.1"/>
    </source>
</evidence>
<protein>
    <submittedName>
        <fullName evidence="1">Uncharacterized protein</fullName>
    </submittedName>
</protein>
<name>A0A0A8ZAP2_ARUDO</name>
<organism evidence="1">
    <name type="scientific">Arundo donax</name>
    <name type="common">Giant reed</name>
    <name type="synonym">Donax arundinaceus</name>
    <dbReference type="NCBI Taxonomy" id="35708"/>
    <lineage>
        <taxon>Eukaryota</taxon>
        <taxon>Viridiplantae</taxon>
        <taxon>Streptophyta</taxon>
        <taxon>Embryophyta</taxon>
        <taxon>Tracheophyta</taxon>
        <taxon>Spermatophyta</taxon>
        <taxon>Magnoliopsida</taxon>
        <taxon>Liliopsida</taxon>
        <taxon>Poales</taxon>
        <taxon>Poaceae</taxon>
        <taxon>PACMAD clade</taxon>
        <taxon>Arundinoideae</taxon>
        <taxon>Arundineae</taxon>
        <taxon>Arundo</taxon>
    </lineage>
</organism>
<accession>A0A0A8ZAP2</accession>
<dbReference type="EMBL" id="GBRH01261426">
    <property type="protein sequence ID" value="JAD36469.1"/>
    <property type="molecule type" value="Transcribed_RNA"/>
</dbReference>
<dbReference type="AlphaFoldDB" id="A0A0A8ZAP2"/>
<reference evidence="1" key="1">
    <citation type="submission" date="2014-09" db="EMBL/GenBank/DDBJ databases">
        <authorList>
            <person name="Magalhaes I.L.F."/>
            <person name="Oliveira U."/>
            <person name="Santos F.R."/>
            <person name="Vidigal T.H.D.A."/>
            <person name="Brescovit A.D."/>
            <person name="Santos A.J."/>
        </authorList>
    </citation>
    <scope>NUCLEOTIDE SEQUENCE</scope>
    <source>
        <tissue evidence="1">Shoot tissue taken approximately 20 cm above the soil surface</tissue>
    </source>
</reference>
<reference evidence="1" key="2">
    <citation type="journal article" date="2015" name="Data Brief">
        <title>Shoot transcriptome of the giant reed, Arundo donax.</title>
        <authorList>
            <person name="Barrero R.A."/>
            <person name="Guerrero F.D."/>
            <person name="Moolhuijzen P."/>
            <person name="Goolsby J.A."/>
            <person name="Tidwell J."/>
            <person name="Bellgard S.E."/>
            <person name="Bellgard M.I."/>
        </authorList>
    </citation>
    <scope>NUCLEOTIDE SEQUENCE</scope>
    <source>
        <tissue evidence="1">Shoot tissue taken approximately 20 cm above the soil surface</tissue>
    </source>
</reference>